<keyword evidence="1" id="KW-1133">Transmembrane helix</keyword>
<feature type="transmembrane region" description="Helical" evidence="1">
    <location>
        <begin position="33"/>
        <end position="58"/>
    </location>
</feature>
<keyword evidence="1" id="KW-0812">Transmembrane</keyword>
<organism evidence="2 3">
    <name type="scientific">Priestia megaterium</name>
    <name type="common">Bacillus megaterium</name>
    <dbReference type="NCBI Taxonomy" id="1404"/>
    <lineage>
        <taxon>Bacteria</taxon>
        <taxon>Bacillati</taxon>
        <taxon>Bacillota</taxon>
        <taxon>Bacilli</taxon>
        <taxon>Bacillales</taxon>
        <taxon>Bacillaceae</taxon>
        <taxon>Priestia</taxon>
    </lineage>
</organism>
<accession>A0AA86I1X5</accession>
<dbReference type="EMBL" id="CP022674">
    <property type="protein sequence ID" value="AXI30302.1"/>
    <property type="molecule type" value="Genomic_DNA"/>
</dbReference>
<evidence type="ECO:0000313" key="3">
    <source>
        <dbReference type="Proteomes" id="UP000253834"/>
    </source>
</evidence>
<keyword evidence="1" id="KW-0472">Membrane</keyword>
<protein>
    <submittedName>
        <fullName evidence="2">Uncharacterized protein</fullName>
    </submittedName>
</protein>
<evidence type="ECO:0000256" key="1">
    <source>
        <dbReference type="SAM" id="Phobius"/>
    </source>
</evidence>
<proteinExistence type="predicted"/>
<name>A0AA86I1X5_PRIMG</name>
<dbReference type="RefSeq" id="WP_098599192.1">
    <property type="nucleotide sequence ID" value="NZ_CP022674.1"/>
</dbReference>
<dbReference type="Proteomes" id="UP000253834">
    <property type="component" value="Chromosome"/>
</dbReference>
<gene>
    <name evidence="2" type="ORF">CIB87_15155</name>
</gene>
<reference evidence="2 3" key="1">
    <citation type="submission" date="2017-07" db="EMBL/GenBank/DDBJ databases">
        <title>Isolation and development of strain Bacillus megaterium SR7 for enhanced growth and metabolite production under supercritical carbon dioxide.</title>
        <authorList>
            <person name="Freedman A.J.E."/>
            <person name="Peet K.C."/>
            <person name="Boock J.T."/>
            <person name="Penn K."/>
            <person name="Prather K.L.J."/>
            <person name="Thompson J.R."/>
        </authorList>
    </citation>
    <scope>NUCLEOTIDE SEQUENCE [LARGE SCALE GENOMIC DNA]</scope>
    <source>
        <strain evidence="2 3">SR7</strain>
    </source>
</reference>
<dbReference type="AlphaFoldDB" id="A0AA86I1X5"/>
<evidence type="ECO:0000313" key="2">
    <source>
        <dbReference type="EMBL" id="AXI30302.1"/>
    </source>
</evidence>
<sequence length="72" mass="7885">MVKNLPLLMVTLLIGVSSSLIIGSVNLSGSIEWIFLIISIIANITAVIGLSLHVFVYLPMKKAEKNLKETFK</sequence>